<protein>
    <recommendedName>
        <fullName evidence="5">PDZ domain-containing protein</fullName>
    </recommendedName>
</protein>
<dbReference type="eggNOG" id="KOG3528">
    <property type="taxonomic scope" value="Eukaryota"/>
</dbReference>
<dbReference type="SUPFAM" id="SSF50156">
    <property type="entry name" value="PDZ domain-like"/>
    <property type="match status" value="1"/>
</dbReference>
<dbReference type="OrthoDB" id="78824at2759"/>
<dbReference type="SMART" id="SM00228">
    <property type="entry name" value="PDZ"/>
    <property type="match status" value="1"/>
</dbReference>
<dbReference type="GO" id="GO:0097120">
    <property type="term" value="P:receptor localization to synapse"/>
    <property type="evidence" value="ECO:0007669"/>
    <property type="project" value="TreeGrafter"/>
</dbReference>
<dbReference type="PROSITE" id="PS50106">
    <property type="entry name" value="PDZ"/>
    <property type="match status" value="1"/>
</dbReference>
<dbReference type="AlphaFoldDB" id="F2U5B0"/>
<keyword evidence="7" id="KW-1185">Reference proteome</keyword>
<dbReference type="GO" id="GO:0045197">
    <property type="term" value="P:establishment or maintenance of epithelial cell apical/basal polarity"/>
    <property type="evidence" value="ECO:0007669"/>
    <property type="project" value="TreeGrafter"/>
</dbReference>
<dbReference type="InterPro" id="IPR050614">
    <property type="entry name" value="Synaptic_Scaffolding_LAP-MAGUK"/>
</dbReference>
<organism evidence="7">
    <name type="scientific">Salpingoeca rosetta (strain ATCC 50818 / BSB-021)</name>
    <dbReference type="NCBI Taxonomy" id="946362"/>
    <lineage>
        <taxon>Eukaryota</taxon>
        <taxon>Choanoflagellata</taxon>
        <taxon>Craspedida</taxon>
        <taxon>Salpingoecidae</taxon>
        <taxon>Salpingoeca</taxon>
    </lineage>
</organism>
<dbReference type="InterPro" id="IPR001478">
    <property type="entry name" value="PDZ"/>
</dbReference>
<name>F2U5B0_SALR5</name>
<dbReference type="GO" id="GO:0005886">
    <property type="term" value="C:plasma membrane"/>
    <property type="evidence" value="ECO:0007669"/>
    <property type="project" value="GOC"/>
</dbReference>
<evidence type="ECO:0000259" key="5">
    <source>
        <dbReference type="PROSITE" id="PS50106"/>
    </source>
</evidence>
<gene>
    <name evidence="6" type="ORF">PTSG_03763</name>
</gene>
<dbReference type="GO" id="GO:0030054">
    <property type="term" value="C:cell junction"/>
    <property type="evidence" value="ECO:0007669"/>
    <property type="project" value="TreeGrafter"/>
</dbReference>
<sequence length="248" mass="27785">MGGGSSRQLDELDVAIFNLKQTSESFRERATGAIDMMSNRLDDLEKRVTLLVRQVRGDPMETDDSTSKYADALHQLTSHDDVLQSAMYEAQGMRYNSTRSQHHPHHHNGAQQQPEAAEDAEDYQFFRKDSFRVEIFSKRHDVTLRREPTESFGLTIVAAQSASRSGNPVKDHAIFIKAIKPGAVADRDGRLRPHDRVLAINGIDVSRATHEQVMGLVSASGREVTLTVAALVKVKRRRKPNDAKASRR</sequence>
<comment type="subcellular location">
    <subcellularLocation>
        <location evidence="1">Membrane</location>
    </subcellularLocation>
</comment>
<dbReference type="Gene3D" id="2.30.42.10">
    <property type="match status" value="1"/>
</dbReference>
<proteinExistence type="predicted"/>
<feature type="region of interest" description="Disordered" evidence="4">
    <location>
        <begin position="96"/>
        <end position="120"/>
    </location>
</feature>
<dbReference type="CDD" id="cd00136">
    <property type="entry name" value="PDZ_canonical"/>
    <property type="match status" value="1"/>
</dbReference>
<dbReference type="PANTHER" id="PTHR23119">
    <property type="entry name" value="DISCS LARGE"/>
    <property type="match status" value="1"/>
</dbReference>
<evidence type="ECO:0000256" key="2">
    <source>
        <dbReference type="ARBA" id="ARBA00023136"/>
    </source>
</evidence>
<dbReference type="PANTHER" id="PTHR23119:SF51">
    <property type="entry name" value="DISKS LARGE 1 TUMOR SUPPRESSOR PROTEIN"/>
    <property type="match status" value="1"/>
</dbReference>
<dbReference type="InterPro" id="IPR036034">
    <property type="entry name" value="PDZ_sf"/>
</dbReference>
<evidence type="ECO:0000313" key="7">
    <source>
        <dbReference type="Proteomes" id="UP000007799"/>
    </source>
</evidence>
<dbReference type="GeneID" id="16076071"/>
<feature type="coiled-coil region" evidence="3">
    <location>
        <begin position="27"/>
        <end position="54"/>
    </location>
</feature>
<dbReference type="KEGG" id="sre:PTSG_03763"/>
<feature type="domain" description="PDZ" evidence="5">
    <location>
        <begin position="141"/>
        <end position="228"/>
    </location>
</feature>
<keyword evidence="2" id="KW-0472">Membrane</keyword>
<evidence type="ECO:0000256" key="4">
    <source>
        <dbReference type="SAM" id="MobiDB-lite"/>
    </source>
</evidence>
<dbReference type="Pfam" id="PF00595">
    <property type="entry name" value="PDZ"/>
    <property type="match status" value="1"/>
</dbReference>
<keyword evidence="3" id="KW-0175">Coiled coil</keyword>
<evidence type="ECO:0000256" key="3">
    <source>
        <dbReference type="SAM" id="Coils"/>
    </source>
</evidence>
<evidence type="ECO:0000313" key="6">
    <source>
        <dbReference type="EMBL" id="EGD83126.1"/>
    </source>
</evidence>
<reference evidence="6" key="1">
    <citation type="submission" date="2009-08" db="EMBL/GenBank/DDBJ databases">
        <title>Annotation of Salpingoeca rosetta.</title>
        <authorList>
            <consortium name="The Broad Institute Genome Sequencing Platform"/>
            <person name="Russ C."/>
            <person name="Cuomo C."/>
            <person name="Burger G."/>
            <person name="Gray M.W."/>
            <person name="Holland P.W.H."/>
            <person name="King N."/>
            <person name="Lang F.B.F."/>
            <person name="Roger A.J."/>
            <person name="Ruiz-Trillo I."/>
            <person name="Young S.K."/>
            <person name="Zeng Q."/>
            <person name="Gargeya S."/>
            <person name="Alvarado L."/>
            <person name="Berlin A."/>
            <person name="Chapman S.B."/>
            <person name="Chen Z."/>
            <person name="Freedman E."/>
            <person name="Gellesch M."/>
            <person name="Goldberg J."/>
            <person name="Griggs A."/>
            <person name="Gujja S."/>
            <person name="Heilman E."/>
            <person name="Heiman D."/>
            <person name="Howarth C."/>
            <person name="Mehta T."/>
            <person name="Neiman D."/>
            <person name="Pearson M."/>
            <person name="Roberts A."/>
            <person name="Saif S."/>
            <person name="Shea T."/>
            <person name="Shenoy N."/>
            <person name="Sisk P."/>
            <person name="Stolte C."/>
            <person name="Sykes S."/>
            <person name="White J."/>
            <person name="Yandava C."/>
            <person name="Haas B."/>
            <person name="Nusbaum C."/>
            <person name="Birren B."/>
        </authorList>
    </citation>
    <scope>NUCLEOTIDE SEQUENCE [LARGE SCALE GENOMIC DNA]</scope>
    <source>
        <strain evidence="6">ATCC 50818</strain>
    </source>
</reference>
<dbReference type="Proteomes" id="UP000007799">
    <property type="component" value="Unassembled WGS sequence"/>
</dbReference>
<evidence type="ECO:0000256" key="1">
    <source>
        <dbReference type="ARBA" id="ARBA00004370"/>
    </source>
</evidence>
<dbReference type="EMBL" id="GL832962">
    <property type="protein sequence ID" value="EGD83126.1"/>
    <property type="molecule type" value="Genomic_DNA"/>
</dbReference>
<dbReference type="RefSeq" id="XP_004995490.1">
    <property type="nucleotide sequence ID" value="XM_004995433.1"/>
</dbReference>
<dbReference type="InParanoid" id="F2U5B0"/>
<dbReference type="GO" id="GO:0043113">
    <property type="term" value="P:receptor clustering"/>
    <property type="evidence" value="ECO:0007669"/>
    <property type="project" value="TreeGrafter"/>
</dbReference>
<dbReference type="GO" id="GO:0019901">
    <property type="term" value="F:protein kinase binding"/>
    <property type="evidence" value="ECO:0007669"/>
    <property type="project" value="TreeGrafter"/>
</dbReference>
<dbReference type="STRING" id="946362.F2U5B0"/>
<dbReference type="GO" id="GO:0098609">
    <property type="term" value="P:cell-cell adhesion"/>
    <property type="evidence" value="ECO:0007669"/>
    <property type="project" value="TreeGrafter"/>
</dbReference>
<accession>F2U5B0</accession>